<proteinExistence type="predicted"/>
<evidence type="ECO:0000256" key="5">
    <source>
        <dbReference type="SAM" id="Phobius"/>
    </source>
</evidence>
<accession>A0AAW2CEG5</accession>
<dbReference type="GO" id="GO:0008270">
    <property type="term" value="F:zinc ion binding"/>
    <property type="evidence" value="ECO:0007669"/>
    <property type="project" value="UniProtKB-KW"/>
</dbReference>
<keyword evidence="5" id="KW-0812">Transmembrane</keyword>
<name>A0AAW2CEG5_9ROSI</name>
<dbReference type="AlphaFoldDB" id="A0AAW2CEG5"/>
<keyword evidence="5" id="KW-1133">Transmembrane helix</keyword>
<dbReference type="Pfam" id="PF06839">
    <property type="entry name" value="Zn_ribbon_GRF"/>
    <property type="match status" value="1"/>
</dbReference>
<dbReference type="InterPro" id="IPR010666">
    <property type="entry name" value="Znf_GRF"/>
</dbReference>
<dbReference type="EMBL" id="JAZDWU010000003">
    <property type="protein sequence ID" value="KAL0009036.1"/>
    <property type="molecule type" value="Genomic_DNA"/>
</dbReference>
<evidence type="ECO:0000256" key="4">
    <source>
        <dbReference type="PROSITE-ProRule" id="PRU01343"/>
    </source>
</evidence>
<keyword evidence="9" id="KW-1185">Reference proteome</keyword>
<keyword evidence="5" id="KW-0472">Membrane</keyword>
<keyword evidence="2 4" id="KW-0863">Zinc-finger</keyword>
<evidence type="ECO:0000256" key="2">
    <source>
        <dbReference type="ARBA" id="ARBA00022771"/>
    </source>
</evidence>
<gene>
    <name evidence="8" type="ORF">SO802_010538</name>
    <name evidence="7" type="ORF">SO802_021310</name>
</gene>
<evidence type="ECO:0000256" key="3">
    <source>
        <dbReference type="ARBA" id="ARBA00022833"/>
    </source>
</evidence>
<evidence type="ECO:0000259" key="6">
    <source>
        <dbReference type="PROSITE" id="PS51999"/>
    </source>
</evidence>
<dbReference type="Proteomes" id="UP001459277">
    <property type="component" value="Unassembled WGS sequence"/>
</dbReference>
<dbReference type="PROSITE" id="PS51999">
    <property type="entry name" value="ZF_GRF"/>
    <property type="match status" value="1"/>
</dbReference>
<evidence type="ECO:0000313" key="8">
    <source>
        <dbReference type="EMBL" id="KAL0009036.1"/>
    </source>
</evidence>
<evidence type="ECO:0000313" key="7">
    <source>
        <dbReference type="EMBL" id="KAK9996624.1"/>
    </source>
</evidence>
<sequence length="123" mass="13929">MEASSASATPSEGSLRRRAPRMCYCPSPQKPVLVVSWTDNNPGRRFYGCPNYWIGKKCKFFQWVDDEICERGKVLIPEMRQRILKLQAEVSTCKKREKCLTVCLILTLLLCGICLCVILALVG</sequence>
<dbReference type="EMBL" id="JAZDWU010000007">
    <property type="protein sequence ID" value="KAK9996624.1"/>
    <property type="molecule type" value="Genomic_DNA"/>
</dbReference>
<feature type="domain" description="GRF-type" evidence="6">
    <location>
        <begin position="23"/>
        <end position="67"/>
    </location>
</feature>
<keyword evidence="3" id="KW-0862">Zinc</keyword>
<dbReference type="PANTHER" id="PTHR33248">
    <property type="entry name" value="ZINC ION-BINDING PROTEIN"/>
    <property type="match status" value="1"/>
</dbReference>
<keyword evidence="1" id="KW-0479">Metal-binding</keyword>
<protein>
    <recommendedName>
        <fullName evidence="6">GRF-type domain-containing protein</fullName>
    </recommendedName>
</protein>
<evidence type="ECO:0000256" key="1">
    <source>
        <dbReference type="ARBA" id="ARBA00022723"/>
    </source>
</evidence>
<organism evidence="7 9">
    <name type="scientific">Lithocarpus litseifolius</name>
    <dbReference type="NCBI Taxonomy" id="425828"/>
    <lineage>
        <taxon>Eukaryota</taxon>
        <taxon>Viridiplantae</taxon>
        <taxon>Streptophyta</taxon>
        <taxon>Embryophyta</taxon>
        <taxon>Tracheophyta</taxon>
        <taxon>Spermatophyta</taxon>
        <taxon>Magnoliopsida</taxon>
        <taxon>eudicotyledons</taxon>
        <taxon>Gunneridae</taxon>
        <taxon>Pentapetalae</taxon>
        <taxon>rosids</taxon>
        <taxon>fabids</taxon>
        <taxon>Fagales</taxon>
        <taxon>Fagaceae</taxon>
        <taxon>Lithocarpus</taxon>
    </lineage>
</organism>
<reference evidence="7 9" key="1">
    <citation type="submission" date="2024-01" db="EMBL/GenBank/DDBJ databases">
        <title>A telomere-to-telomere, gap-free genome of sweet tea (Lithocarpus litseifolius).</title>
        <authorList>
            <person name="Zhou J."/>
        </authorList>
    </citation>
    <scope>NUCLEOTIDE SEQUENCE [LARGE SCALE GENOMIC DNA]</scope>
    <source>
        <strain evidence="7">Zhou-2022a</strain>
        <tissue evidence="7">Leaf</tissue>
    </source>
</reference>
<feature type="transmembrane region" description="Helical" evidence="5">
    <location>
        <begin position="99"/>
        <end position="122"/>
    </location>
</feature>
<comment type="caution">
    <text evidence="7">The sequence shown here is derived from an EMBL/GenBank/DDBJ whole genome shotgun (WGS) entry which is preliminary data.</text>
</comment>
<evidence type="ECO:0000313" key="9">
    <source>
        <dbReference type="Proteomes" id="UP001459277"/>
    </source>
</evidence>